<protein>
    <submittedName>
        <fullName evidence="2">Uncharacterized protein</fullName>
    </submittedName>
</protein>
<keyword evidence="3" id="KW-1185">Reference proteome</keyword>
<name>A0ABR5HUJ7_STRLW</name>
<proteinExistence type="predicted"/>
<sequence>MSEPKKNTAASEVHTRTWRAVPAPRRVRTSRTAAEPPRQPVITRRRPARSTVGGDQAAGESRAGRDRGVQQGTRASRGGQPSPGRGQSAGSFSGSGSPAAGVRFRNGPGGVGAGMVRVMYSVAA</sequence>
<gene>
    <name evidence="2" type="ORF">ACH49_22235</name>
</gene>
<dbReference type="EMBL" id="LFEH01000093">
    <property type="protein sequence ID" value="KMS74688.1"/>
    <property type="molecule type" value="Genomic_DNA"/>
</dbReference>
<organism evidence="2 3">
    <name type="scientific">Streptomyces leeuwenhoekii</name>
    <dbReference type="NCBI Taxonomy" id="1437453"/>
    <lineage>
        <taxon>Bacteria</taxon>
        <taxon>Bacillati</taxon>
        <taxon>Actinomycetota</taxon>
        <taxon>Actinomycetes</taxon>
        <taxon>Kitasatosporales</taxon>
        <taxon>Streptomycetaceae</taxon>
        <taxon>Streptomyces</taxon>
    </lineage>
</organism>
<evidence type="ECO:0000256" key="1">
    <source>
        <dbReference type="SAM" id="MobiDB-lite"/>
    </source>
</evidence>
<comment type="caution">
    <text evidence="2">The sequence shown here is derived from an EMBL/GenBank/DDBJ whole genome shotgun (WGS) entry which is preliminary data.</text>
</comment>
<reference evidence="2 3" key="1">
    <citation type="submission" date="2015-06" db="EMBL/GenBank/DDBJ databases">
        <title>Draft genome sequence of Streptomyces leeuwenhoekii C58, which produces the novel lasso peptide, chaxapeptin.</title>
        <authorList>
            <person name="Yi Y."/>
            <person name="Hai D."/>
            <person name="Jaspars M."/>
            <person name="Sheng H."/>
            <person name="Rateb M.E."/>
            <person name="Bull A."/>
            <person name="Goodfellow M."/>
            <person name="Asenjo J.A."/>
            <person name="Ebel R."/>
        </authorList>
    </citation>
    <scope>NUCLEOTIDE SEQUENCE [LARGE SCALE GENOMIC DNA]</scope>
    <source>
        <strain evidence="2 3">C58</strain>
    </source>
</reference>
<feature type="compositionally biased region" description="Low complexity" evidence="1">
    <location>
        <begin position="84"/>
        <end position="101"/>
    </location>
</feature>
<feature type="region of interest" description="Disordered" evidence="1">
    <location>
        <begin position="1"/>
        <end position="113"/>
    </location>
</feature>
<evidence type="ECO:0000313" key="3">
    <source>
        <dbReference type="Proteomes" id="UP000037274"/>
    </source>
</evidence>
<accession>A0ABR5HUJ7</accession>
<evidence type="ECO:0000313" key="2">
    <source>
        <dbReference type="EMBL" id="KMS74688.1"/>
    </source>
</evidence>
<dbReference type="Proteomes" id="UP000037274">
    <property type="component" value="Unassembled WGS sequence"/>
</dbReference>